<gene>
    <name evidence="2" type="ORF">SAMN05444164_1229</name>
</gene>
<protein>
    <recommendedName>
        <fullName evidence="1">DUF6894 domain-containing protein</fullName>
    </recommendedName>
</protein>
<sequence>MRYFFDIRDGSELYPDEEGLEFRDQKAAQVEAVHTLAGLARDAAESESPHDVAIEVRSDDGPVFHAALIFTAKAKH</sequence>
<dbReference type="Proteomes" id="UP000198992">
    <property type="component" value="Unassembled WGS sequence"/>
</dbReference>
<evidence type="ECO:0000313" key="3">
    <source>
        <dbReference type="Proteomes" id="UP000198992"/>
    </source>
</evidence>
<organism evidence="2 3">
    <name type="scientific">Bradyrhizobium erythrophlei</name>
    <dbReference type="NCBI Taxonomy" id="1437360"/>
    <lineage>
        <taxon>Bacteria</taxon>
        <taxon>Pseudomonadati</taxon>
        <taxon>Pseudomonadota</taxon>
        <taxon>Alphaproteobacteria</taxon>
        <taxon>Hyphomicrobiales</taxon>
        <taxon>Nitrobacteraceae</taxon>
        <taxon>Bradyrhizobium</taxon>
    </lineage>
</organism>
<evidence type="ECO:0000259" key="1">
    <source>
        <dbReference type="Pfam" id="PF21834"/>
    </source>
</evidence>
<proteinExistence type="predicted"/>
<dbReference type="Pfam" id="PF21834">
    <property type="entry name" value="DUF6894"/>
    <property type="match status" value="1"/>
</dbReference>
<dbReference type="InterPro" id="IPR054189">
    <property type="entry name" value="DUF6894"/>
</dbReference>
<name>A0A1H4QF62_9BRAD</name>
<feature type="domain" description="DUF6894" evidence="1">
    <location>
        <begin position="2"/>
        <end position="67"/>
    </location>
</feature>
<dbReference type="AlphaFoldDB" id="A0A1H4QF62"/>
<reference evidence="2 3" key="1">
    <citation type="submission" date="2016-10" db="EMBL/GenBank/DDBJ databases">
        <authorList>
            <person name="de Groot N.N."/>
        </authorList>
    </citation>
    <scope>NUCLEOTIDE SEQUENCE [LARGE SCALE GENOMIC DNA]</scope>
    <source>
        <strain evidence="2 3">MT12</strain>
    </source>
</reference>
<evidence type="ECO:0000313" key="2">
    <source>
        <dbReference type="EMBL" id="SEC18295.1"/>
    </source>
</evidence>
<accession>A0A1H4QF62</accession>
<dbReference type="EMBL" id="FNTH01000001">
    <property type="protein sequence ID" value="SEC18295.1"/>
    <property type="molecule type" value="Genomic_DNA"/>
</dbReference>